<organism evidence="2 3">
    <name type="scientific">Streptomyces nigrescens</name>
    <dbReference type="NCBI Taxonomy" id="1920"/>
    <lineage>
        <taxon>Bacteria</taxon>
        <taxon>Bacillati</taxon>
        <taxon>Actinomycetota</taxon>
        <taxon>Actinomycetes</taxon>
        <taxon>Kitasatosporales</taxon>
        <taxon>Streptomycetaceae</taxon>
        <taxon>Streptomyces</taxon>
    </lineage>
</organism>
<evidence type="ECO:0000313" key="3">
    <source>
        <dbReference type="Proteomes" id="UP000429552"/>
    </source>
</evidence>
<gene>
    <name evidence="2" type="ORF">Sliba_79650</name>
</gene>
<feature type="region of interest" description="Disordered" evidence="1">
    <location>
        <begin position="1"/>
        <end position="38"/>
    </location>
</feature>
<protein>
    <submittedName>
        <fullName evidence="2">Uncharacterized protein</fullName>
    </submittedName>
</protein>
<sequence>MTFTACLAPERAGPRAVPPISRTGRSNTAAAASGPGPVRFHSVSETEVAVGVGAAGRAGRLHQAVAAEVEAAVADGLRAGRTRTHQLPDLPGGRHLHHTQRGEDHLPRPGRRPVRPTLRSAHCPPLPVHRSRPVRPLGRTATSPARNPTPLPQFTNAHH</sequence>
<dbReference type="AlphaFoldDB" id="A0A640TXC1"/>
<proteinExistence type="predicted"/>
<name>A0A640TXC1_STRNI</name>
<feature type="region of interest" description="Disordered" evidence="1">
    <location>
        <begin position="77"/>
        <end position="159"/>
    </location>
</feature>
<dbReference type="EMBL" id="BLIP01000003">
    <property type="protein sequence ID" value="GFE27512.1"/>
    <property type="molecule type" value="Genomic_DNA"/>
</dbReference>
<evidence type="ECO:0000256" key="1">
    <source>
        <dbReference type="SAM" id="MobiDB-lite"/>
    </source>
</evidence>
<dbReference type="Proteomes" id="UP000429552">
    <property type="component" value="Unassembled WGS sequence"/>
</dbReference>
<feature type="compositionally biased region" description="Polar residues" evidence="1">
    <location>
        <begin position="140"/>
        <end position="159"/>
    </location>
</feature>
<reference evidence="2 3" key="1">
    <citation type="submission" date="2019-12" db="EMBL/GenBank/DDBJ databases">
        <title>Whole genome shotgun sequence of Streptomyces libani subsp. libani NBRC 13452.</title>
        <authorList>
            <person name="Ichikawa N."/>
            <person name="Kimura A."/>
            <person name="Kitahashi Y."/>
            <person name="Komaki H."/>
            <person name="Tamura T."/>
        </authorList>
    </citation>
    <scope>NUCLEOTIDE SEQUENCE [LARGE SCALE GENOMIC DNA]</scope>
    <source>
        <strain evidence="2 3">NBRC 13452</strain>
    </source>
</reference>
<evidence type="ECO:0000313" key="2">
    <source>
        <dbReference type="EMBL" id="GFE27512.1"/>
    </source>
</evidence>
<accession>A0A640TXC1</accession>
<comment type="caution">
    <text evidence="2">The sequence shown here is derived from an EMBL/GenBank/DDBJ whole genome shotgun (WGS) entry which is preliminary data.</text>
</comment>